<reference evidence="3 4" key="1">
    <citation type="journal article" date="2019" name="Microb. Cell Fact.">
        <title>Exploring novel herbicidin analogues by transcriptional regulator overexpression and MS/MS molecular networking.</title>
        <authorList>
            <person name="Shi Y."/>
            <person name="Gu R."/>
            <person name="Li Y."/>
            <person name="Wang X."/>
            <person name="Ren W."/>
            <person name="Li X."/>
            <person name="Wang L."/>
            <person name="Xie Y."/>
            <person name="Hong B."/>
        </authorList>
    </citation>
    <scope>NUCLEOTIDE SEQUENCE [LARGE SCALE GENOMIC DNA]</scope>
    <source>
        <strain evidence="3 4">US-43</strain>
    </source>
</reference>
<gene>
    <name evidence="3" type="ORF">FRZ00_31640</name>
</gene>
<evidence type="ECO:0000313" key="3">
    <source>
        <dbReference type="EMBL" id="KAB7833920.1"/>
    </source>
</evidence>
<dbReference type="Pfam" id="PF00550">
    <property type="entry name" value="PP-binding"/>
    <property type="match status" value="1"/>
</dbReference>
<dbReference type="GO" id="GO:0031177">
    <property type="term" value="F:phosphopantetheine binding"/>
    <property type="evidence" value="ECO:0007669"/>
    <property type="project" value="TreeGrafter"/>
</dbReference>
<feature type="compositionally biased region" description="Pro residues" evidence="1">
    <location>
        <begin position="661"/>
        <end position="679"/>
    </location>
</feature>
<dbReference type="PANTHER" id="PTHR45527">
    <property type="entry name" value="NONRIBOSOMAL PEPTIDE SYNTHETASE"/>
    <property type="match status" value="1"/>
</dbReference>
<feature type="region of interest" description="Disordered" evidence="1">
    <location>
        <begin position="741"/>
        <end position="762"/>
    </location>
</feature>
<protein>
    <submittedName>
        <fullName evidence="3">AMP-binding protein</fullName>
    </submittedName>
</protein>
<dbReference type="InterPro" id="IPR045851">
    <property type="entry name" value="AMP-bd_C_sf"/>
</dbReference>
<dbReference type="GO" id="GO:0005737">
    <property type="term" value="C:cytoplasm"/>
    <property type="evidence" value="ECO:0007669"/>
    <property type="project" value="TreeGrafter"/>
</dbReference>
<dbReference type="SUPFAM" id="SSF55469">
    <property type="entry name" value="FMN-dependent nitroreductase-like"/>
    <property type="match status" value="1"/>
</dbReference>
<feature type="region of interest" description="Disordered" evidence="1">
    <location>
        <begin position="152"/>
        <end position="171"/>
    </location>
</feature>
<dbReference type="GO" id="GO:0044550">
    <property type="term" value="P:secondary metabolite biosynthetic process"/>
    <property type="evidence" value="ECO:0007669"/>
    <property type="project" value="TreeGrafter"/>
</dbReference>
<dbReference type="SUPFAM" id="SSF56801">
    <property type="entry name" value="Acetyl-CoA synthetase-like"/>
    <property type="match status" value="1"/>
</dbReference>
<dbReference type="SUPFAM" id="SSF47336">
    <property type="entry name" value="ACP-like"/>
    <property type="match status" value="1"/>
</dbReference>
<dbReference type="Gene3D" id="3.40.109.10">
    <property type="entry name" value="NADH Oxidase"/>
    <property type="match status" value="1"/>
</dbReference>
<sequence>MTSARPTPTLLPADQRELLRTMNDRTAPVPAHTLTAQLADAARTHDRALALVAPGLTLSHAELDARAAAVAARLTAAGVIPGDRVALAVEYGWEQVVGALAALRAGAVCLPVAPGLPRPARWQHATRAGATAVLTQSWLTQRIDWPQELPVLSVDEPGPPVPPTTAPADGRSATDAAYRLDAPVSHRAITTAALEIDRAFRVGPGDRLLALAPADSPLALYELFGPLLAGAALVLTRDIDLRDPGALHEALRTHGVTLWHSPPALLGLLLDHLADRGGKLPESLRLVLLGGERLDPALVRRVRESAPHQPAVAHLSSATPSGPWTTCLETGDLAPEWRSVPVGAPLPNQRAHILSETLRPCPVWVTGRLHYGGVAAEPPTGEEHAPATVPHPETGEPLLRTGLFARLLPEGLIDVVGDETARISVRDRPLNLQDTETALAAHEDVHSAVVVPVGRGDESLARVRLHPGATAGPDELLAHLRRKVSPYLLPGRIEVGGPLPLTRDGRVDRARVTAEAPAPAAVPAAAPAASAPARDEAELLAQVARVTCRVLGIGAVEPDMNLLDAGATSVELVRLATALEEELGLDTDIEELLAFPSVAVIVGRHLGRRTAPPARDPLPPASVAFAPGSVLPAPPAPGPVPPASVPPAPASVPPASESSPLAPPAPGPVPPTPVPPASVPPASGAAPHVPPAPPAPGPVPPIPAPSVPPAPRPQPPLLTGIGARQAFKDAHHGIRHEFDATDGVALSGPDDHHLTARRSHHRFDPGPVALPDLAALLGALRRVRGPGGEPKYAYPSAGSAYPVQTYLLVHPGKVTGLPGGSHYVHPARNRLVTIDPTASLPADAHAEINRAAYGEAAFSLYLIAATDAITPLYGDLSWDFTVFEAGAMTQLLMRTAVGTGIGLCPVGTMDPAPLRRAFALTDRHRFVHALLGGRPRTEAP</sequence>
<dbReference type="InterPro" id="IPR036736">
    <property type="entry name" value="ACP-like_sf"/>
</dbReference>
<feature type="compositionally biased region" description="Pro residues" evidence="1">
    <location>
        <begin position="637"/>
        <end position="652"/>
    </location>
</feature>
<accession>A0A5N5VZ00</accession>
<evidence type="ECO:0000259" key="2">
    <source>
        <dbReference type="PROSITE" id="PS50075"/>
    </source>
</evidence>
<dbReference type="PROSITE" id="PS50075">
    <property type="entry name" value="CARRIER"/>
    <property type="match status" value="1"/>
</dbReference>
<dbReference type="PANTHER" id="PTHR45527:SF1">
    <property type="entry name" value="FATTY ACID SYNTHASE"/>
    <property type="match status" value="1"/>
</dbReference>
<dbReference type="Gene3D" id="1.10.1200.10">
    <property type="entry name" value="ACP-like"/>
    <property type="match status" value="1"/>
</dbReference>
<dbReference type="InterPro" id="IPR042099">
    <property type="entry name" value="ANL_N_sf"/>
</dbReference>
<dbReference type="Gene3D" id="3.30.300.30">
    <property type="match status" value="1"/>
</dbReference>
<dbReference type="OrthoDB" id="3655932at2"/>
<name>A0A5N5VZ00_STRMB</name>
<dbReference type="InterPro" id="IPR029479">
    <property type="entry name" value="Nitroreductase"/>
</dbReference>
<organism evidence="3 4">
    <name type="scientific">Streptomyces mobaraensis</name>
    <name type="common">Streptoverticillium mobaraense</name>
    <dbReference type="NCBI Taxonomy" id="35621"/>
    <lineage>
        <taxon>Bacteria</taxon>
        <taxon>Bacillati</taxon>
        <taxon>Actinomycetota</taxon>
        <taxon>Actinomycetes</taxon>
        <taxon>Kitasatosporales</taxon>
        <taxon>Streptomycetaceae</taxon>
        <taxon>Streptomyces</taxon>
    </lineage>
</organism>
<dbReference type="GO" id="GO:0043041">
    <property type="term" value="P:amino acid activation for nonribosomal peptide biosynthetic process"/>
    <property type="evidence" value="ECO:0007669"/>
    <property type="project" value="TreeGrafter"/>
</dbReference>
<dbReference type="RefSeq" id="WP_152265876.1">
    <property type="nucleotide sequence ID" value="NZ_VOKX01000122.1"/>
</dbReference>
<evidence type="ECO:0000313" key="4">
    <source>
        <dbReference type="Proteomes" id="UP000327000"/>
    </source>
</evidence>
<dbReference type="InterPro" id="IPR000873">
    <property type="entry name" value="AMP-dep_synth/lig_dom"/>
</dbReference>
<keyword evidence="4" id="KW-1185">Reference proteome</keyword>
<dbReference type="AlphaFoldDB" id="A0A5N5VZ00"/>
<dbReference type="Pfam" id="PF13193">
    <property type="entry name" value="AMP-binding_C"/>
    <property type="match status" value="1"/>
</dbReference>
<dbReference type="Pfam" id="PF00501">
    <property type="entry name" value="AMP-binding"/>
    <property type="match status" value="2"/>
</dbReference>
<comment type="caution">
    <text evidence="3">The sequence shown here is derived from an EMBL/GenBank/DDBJ whole genome shotgun (WGS) entry which is preliminary data.</text>
</comment>
<evidence type="ECO:0000256" key="1">
    <source>
        <dbReference type="SAM" id="MobiDB-lite"/>
    </source>
</evidence>
<dbReference type="Pfam" id="PF00881">
    <property type="entry name" value="Nitroreductase"/>
    <property type="match status" value="1"/>
</dbReference>
<dbReference type="InterPro" id="IPR025110">
    <property type="entry name" value="AMP-bd_C"/>
</dbReference>
<feature type="region of interest" description="Disordered" evidence="1">
    <location>
        <begin position="637"/>
        <end position="719"/>
    </location>
</feature>
<proteinExistence type="predicted"/>
<dbReference type="CDD" id="cd02142">
    <property type="entry name" value="McbC_SagB-like_oxidoreductase"/>
    <property type="match status" value="1"/>
</dbReference>
<dbReference type="Gene3D" id="3.40.50.12780">
    <property type="entry name" value="N-terminal domain of ligase-like"/>
    <property type="match status" value="1"/>
</dbReference>
<feature type="domain" description="Carrier" evidence="2">
    <location>
        <begin position="534"/>
        <end position="609"/>
    </location>
</feature>
<feature type="compositionally biased region" description="Pro residues" evidence="1">
    <location>
        <begin position="688"/>
        <end position="716"/>
    </location>
</feature>
<dbReference type="Proteomes" id="UP000327000">
    <property type="component" value="Unassembled WGS sequence"/>
</dbReference>
<dbReference type="EMBL" id="VOKX01000122">
    <property type="protein sequence ID" value="KAB7833920.1"/>
    <property type="molecule type" value="Genomic_DNA"/>
</dbReference>
<dbReference type="InterPro" id="IPR000415">
    <property type="entry name" value="Nitroreductase-like"/>
</dbReference>
<dbReference type="InterPro" id="IPR009081">
    <property type="entry name" value="PP-bd_ACP"/>
</dbReference>
<dbReference type="GO" id="GO:0016491">
    <property type="term" value="F:oxidoreductase activity"/>
    <property type="evidence" value="ECO:0007669"/>
    <property type="project" value="InterPro"/>
</dbReference>